<dbReference type="EMBL" id="CP042243">
    <property type="protein sequence ID" value="QEK12517.1"/>
    <property type="molecule type" value="Genomic_DNA"/>
</dbReference>
<dbReference type="AlphaFoldDB" id="A0A5C0SFN6"/>
<dbReference type="RefSeq" id="WP_148809671.1">
    <property type="nucleotide sequence ID" value="NZ_CP042243.1"/>
</dbReference>
<protein>
    <submittedName>
        <fullName evidence="5">Cold-shock protein</fullName>
    </submittedName>
</protein>
<dbReference type="GO" id="GO:0051252">
    <property type="term" value="P:regulation of RNA metabolic process"/>
    <property type="evidence" value="ECO:0007669"/>
    <property type="project" value="UniProtKB-ARBA"/>
</dbReference>
<dbReference type="InterPro" id="IPR012156">
    <property type="entry name" value="Cold_shock_CspA"/>
</dbReference>
<dbReference type="FunFam" id="2.40.50.140:FF:000006">
    <property type="entry name" value="Cold shock protein CspC"/>
    <property type="match status" value="1"/>
</dbReference>
<sequence length="66" mass="7361">MEKGTVKWFNSEKGYGFISRENGDDVFVHFSAINMEGYKTLEEGQAVEFEVVQGEKGPQATNVTKA</sequence>
<dbReference type="GO" id="GO:0003676">
    <property type="term" value="F:nucleic acid binding"/>
    <property type="evidence" value="ECO:0007669"/>
    <property type="project" value="InterPro"/>
</dbReference>
<dbReference type="Proteomes" id="UP000324646">
    <property type="component" value="Chromosome"/>
</dbReference>
<dbReference type="PROSITE" id="PS51857">
    <property type="entry name" value="CSD_2"/>
    <property type="match status" value="1"/>
</dbReference>
<dbReference type="OrthoDB" id="9805039at2"/>
<evidence type="ECO:0000256" key="3">
    <source>
        <dbReference type="RuleBase" id="RU000408"/>
    </source>
</evidence>
<dbReference type="SUPFAM" id="SSF50249">
    <property type="entry name" value="Nucleic acid-binding proteins"/>
    <property type="match status" value="1"/>
</dbReference>
<proteinExistence type="predicted"/>
<feature type="domain" description="CSD" evidence="4">
    <location>
        <begin position="1"/>
        <end position="65"/>
    </location>
</feature>
<keyword evidence="2" id="KW-0963">Cytoplasm</keyword>
<dbReference type="InterPro" id="IPR019844">
    <property type="entry name" value="CSD_CS"/>
</dbReference>
<comment type="subcellular location">
    <subcellularLocation>
        <location evidence="1 3">Cytoplasm</location>
    </subcellularLocation>
</comment>
<dbReference type="PROSITE" id="PS00352">
    <property type="entry name" value="CSD_1"/>
    <property type="match status" value="1"/>
</dbReference>
<dbReference type="SMART" id="SM00357">
    <property type="entry name" value="CSP"/>
    <property type="match status" value="1"/>
</dbReference>
<evidence type="ECO:0000256" key="2">
    <source>
        <dbReference type="ARBA" id="ARBA00022490"/>
    </source>
</evidence>
<evidence type="ECO:0000256" key="1">
    <source>
        <dbReference type="ARBA" id="ARBA00004496"/>
    </source>
</evidence>
<dbReference type="CDD" id="cd04458">
    <property type="entry name" value="CSP_CDS"/>
    <property type="match status" value="1"/>
</dbReference>
<dbReference type="Gene3D" id="2.40.50.140">
    <property type="entry name" value="Nucleic acid-binding proteins"/>
    <property type="match status" value="1"/>
</dbReference>
<organism evidence="5 6">
    <name type="scientific">Crassaminicella thermophila</name>
    <dbReference type="NCBI Taxonomy" id="2599308"/>
    <lineage>
        <taxon>Bacteria</taxon>
        <taxon>Bacillati</taxon>
        <taxon>Bacillota</taxon>
        <taxon>Clostridia</taxon>
        <taxon>Eubacteriales</taxon>
        <taxon>Clostridiaceae</taxon>
        <taxon>Crassaminicella</taxon>
    </lineage>
</organism>
<evidence type="ECO:0000313" key="5">
    <source>
        <dbReference type="EMBL" id="QEK12517.1"/>
    </source>
</evidence>
<dbReference type="GO" id="GO:0005737">
    <property type="term" value="C:cytoplasm"/>
    <property type="evidence" value="ECO:0007669"/>
    <property type="project" value="UniProtKB-SubCell"/>
</dbReference>
<dbReference type="GO" id="GO:0010468">
    <property type="term" value="P:regulation of gene expression"/>
    <property type="evidence" value="ECO:0007669"/>
    <property type="project" value="UniProtKB-ARBA"/>
</dbReference>
<gene>
    <name evidence="5" type="ORF">FQB35_09390</name>
</gene>
<dbReference type="InterPro" id="IPR011129">
    <property type="entry name" value="CSD"/>
</dbReference>
<dbReference type="InterPro" id="IPR002059">
    <property type="entry name" value="CSP_DNA-bd"/>
</dbReference>
<evidence type="ECO:0000259" key="4">
    <source>
        <dbReference type="PROSITE" id="PS51857"/>
    </source>
</evidence>
<reference evidence="5 6" key="1">
    <citation type="submission" date="2019-07" db="EMBL/GenBank/DDBJ databases">
        <title>Complete genome of Crassaminicella thermophila SY095.</title>
        <authorList>
            <person name="Li X."/>
        </authorList>
    </citation>
    <scope>NUCLEOTIDE SEQUENCE [LARGE SCALE GENOMIC DNA]</scope>
    <source>
        <strain evidence="5 6">SY095</strain>
    </source>
</reference>
<dbReference type="Pfam" id="PF00313">
    <property type="entry name" value="CSD"/>
    <property type="match status" value="1"/>
</dbReference>
<dbReference type="PANTHER" id="PTHR11544">
    <property type="entry name" value="COLD SHOCK DOMAIN CONTAINING PROTEINS"/>
    <property type="match status" value="1"/>
</dbReference>
<dbReference type="InterPro" id="IPR050181">
    <property type="entry name" value="Cold_shock_domain"/>
</dbReference>
<name>A0A5C0SFN6_CRATE</name>
<dbReference type="PRINTS" id="PR00050">
    <property type="entry name" value="COLDSHOCK"/>
</dbReference>
<keyword evidence="6" id="KW-1185">Reference proteome</keyword>
<dbReference type="InterPro" id="IPR012340">
    <property type="entry name" value="NA-bd_OB-fold"/>
</dbReference>
<accession>A0A5C0SFN6</accession>
<dbReference type="PIRSF" id="PIRSF002599">
    <property type="entry name" value="Cold_shock_A"/>
    <property type="match status" value="1"/>
</dbReference>
<dbReference type="KEGG" id="crs:FQB35_09390"/>
<dbReference type="Gene3D" id="6.20.370.130">
    <property type="match status" value="1"/>
</dbReference>
<evidence type="ECO:0000313" key="6">
    <source>
        <dbReference type="Proteomes" id="UP000324646"/>
    </source>
</evidence>